<dbReference type="WBParaSite" id="RSKR_0000922600.1">
    <property type="protein sequence ID" value="RSKR_0000922600.1"/>
    <property type="gene ID" value="RSKR_0000922600"/>
</dbReference>
<evidence type="ECO:0000313" key="1">
    <source>
        <dbReference type="Proteomes" id="UP000095286"/>
    </source>
</evidence>
<sequence length="138" mass="15825">MRQLVNPKLFGRPSIGLSLFGCTNRPFYQICVFPDRALGRRFEGNIIEQIGTFDPLPNKNNEKLVALNIGRLKYWIGKRNAHVSVPALEILGLSGLLPVHPKTFIRANENREYLEKQRLEAEAKVVKKQLEKDEEEKV</sequence>
<organism evidence="1 2">
    <name type="scientific">Rhabditophanes sp. KR3021</name>
    <dbReference type="NCBI Taxonomy" id="114890"/>
    <lineage>
        <taxon>Eukaryota</taxon>
        <taxon>Metazoa</taxon>
        <taxon>Ecdysozoa</taxon>
        <taxon>Nematoda</taxon>
        <taxon>Chromadorea</taxon>
        <taxon>Rhabditida</taxon>
        <taxon>Tylenchina</taxon>
        <taxon>Panagrolaimomorpha</taxon>
        <taxon>Strongyloidoidea</taxon>
        <taxon>Alloionematidae</taxon>
        <taxon>Rhabditophanes</taxon>
    </lineage>
</organism>
<protein>
    <submittedName>
        <fullName evidence="2">28S ribosomal protein S16, mitochondrial</fullName>
    </submittedName>
</protein>
<accession>A0AC35U9X9</accession>
<evidence type="ECO:0000313" key="2">
    <source>
        <dbReference type="WBParaSite" id="RSKR_0000922600.1"/>
    </source>
</evidence>
<dbReference type="Proteomes" id="UP000095286">
    <property type="component" value="Unplaced"/>
</dbReference>
<proteinExistence type="predicted"/>
<name>A0AC35U9X9_9BILA</name>
<reference evidence="2" key="1">
    <citation type="submission" date="2016-11" db="UniProtKB">
        <authorList>
            <consortium name="WormBaseParasite"/>
        </authorList>
    </citation>
    <scope>IDENTIFICATION</scope>
    <source>
        <strain evidence="2">KR3021</strain>
    </source>
</reference>